<keyword evidence="1" id="KW-1133">Transmembrane helix</keyword>
<keyword evidence="1" id="KW-0472">Membrane</keyword>
<dbReference type="PANTHER" id="PTHR36978:SF4">
    <property type="entry name" value="P-LOOP CONTAINING NUCLEOSIDE TRIPHOSPHATE HYDROLASE PROTEIN"/>
    <property type="match status" value="1"/>
</dbReference>
<dbReference type="SUPFAM" id="SSF52540">
    <property type="entry name" value="P-loop containing nucleoside triphosphate hydrolases"/>
    <property type="match status" value="1"/>
</dbReference>
<proteinExistence type="predicted"/>
<dbReference type="InterPro" id="IPR027417">
    <property type="entry name" value="P-loop_NTPase"/>
</dbReference>
<reference evidence="2 3" key="1">
    <citation type="submission" date="2017-03" db="EMBL/GenBank/DDBJ databases">
        <title>Genomes of endolithic fungi from Antarctica.</title>
        <authorList>
            <person name="Coleine C."/>
            <person name="Masonjones S."/>
            <person name="Stajich J.E."/>
        </authorList>
    </citation>
    <scope>NUCLEOTIDE SEQUENCE [LARGE SCALE GENOMIC DNA]</scope>
    <source>
        <strain evidence="2 3">CCFEE 5311</strain>
    </source>
</reference>
<feature type="transmembrane region" description="Helical" evidence="1">
    <location>
        <begin position="278"/>
        <end position="294"/>
    </location>
</feature>
<evidence type="ECO:0000313" key="3">
    <source>
        <dbReference type="Proteomes" id="UP000310066"/>
    </source>
</evidence>
<evidence type="ECO:0000313" key="2">
    <source>
        <dbReference type="EMBL" id="TKA33386.1"/>
    </source>
</evidence>
<comment type="caution">
    <text evidence="2">The sequence shown here is derived from an EMBL/GenBank/DDBJ whole genome shotgun (WGS) entry which is preliminary data.</text>
</comment>
<evidence type="ECO:0008006" key="4">
    <source>
        <dbReference type="Google" id="ProtNLM"/>
    </source>
</evidence>
<dbReference type="STRING" id="329885.A0A4U0UFH9"/>
<dbReference type="InterPro" id="IPR040632">
    <property type="entry name" value="Sulfotransfer_4"/>
</dbReference>
<protein>
    <recommendedName>
        <fullName evidence="4">Sulfotransferase domain-containing protein</fullName>
    </recommendedName>
</protein>
<evidence type="ECO:0000256" key="1">
    <source>
        <dbReference type="SAM" id="Phobius"/>
    </source>
</evidence>
<dbReference type="Pfam" id="PF17784">
    <property type="entry name" value="Sulfotransfer_4"/>
    <property type="match status" value="1"/>
</dbReference>
<name>A0A4U0UFH9_9PEZI</name>
<accession>A0A4U0UFH9</accession>
<dbReference type="Gene3D" id="3.40.50.300">
    <property type="entry name" value="P-loop containing nucleotide triphosphate hydrolases"/>
    <property type="match status" value="1"/>
</dbReference>
<organism evidence="2 3">
    <name type="scientific">Friedmanniomyces endolithicus</name>
    <dbReference type="NCBI Taxonomy" id="329885"/>
    <lineage>
        <taxon>Eukaryota</taxon>
        <taxon>Fungi</taxon>
        <taxon>Dikarya</taxon>
        <taxon>Ascomycota</taxon>
        <taxon>Pezizomycotina</taxon>
        <taxon>Dothideomycetes</taxon>
        <taxon>Dothideomycetidae</taxon>
        <taxon>Mycosphaerellales</taxon>
        <taxon>Teratosphaeriaceae</taxon>
        <taxon>Friedmanniomyces</taxon>
    </lineage>
</organism>
<sequence>MATLRERHPQVYIERNEDPRMRKRTVPMEVLSMGYSRTGTMTMQAALEILGIPTWHWVTMAENPPDLAMWSDAIEAKFNPTSGRKPFGRPEFDNLLGYWGACTDQPAVLFVEELVKAYPDAKVVLCERDVDRWFKSYNETVVNGSANPTIPLAALLDPGFLGQTARQTNLIAKYFFNVRHPKGTNSFFGKKPFFDEWRANAMSTYRAHNNRVKRVTPADRLLRFDLGGGWEPLCKFLGKPVPDVPFPRVNETLVVQEKIQAYIAESFTRTFKRTVKRVVPVVVLLCAVLVLRLWR</sequence>
<dbReference type="PANTHER" id="PTHR36978">
    <property type="entry name" value="P-LOOP CONTAINING NUCLEOTIDE TRIPHOSPHATE HYDROLASE"/>
    <property type="match status" value="1"/>
</dbReference>
<keyword evidence="1" id="KW-0812">Transmembrane</keyword>
<dbReference type="OrthoDB" id="408152at2759"/>
<dbReference type="EMBL" id="NAJP01000086">
    <property type="protein sequence ID" value="TKA33386.1"/>
    <property type="molecule type" value="Genomic_DNA"/>
</dbReference>
<dbReference type="Proteomes" id="UP000310066">
    <property type="component" value="Unassembled WGS sequence"/>
</dbReference>
<gene>
    <name evidence="2" type="ORF">B0A54_14083</name>
</gene>
<dbReference type="AlphaFoldDB" id="A0A4U0UFH9"/>